<evidence type="ECO:0000313" key="7">
    <source>
        <dbReference type="Proteomes" id="UP001595685"/>
    </source>
</evidence>
<feature type="domain" description="Response regulatory" evidence="5">
    <location>
        <begin position="5"/>
        <end position="123"/>
    </location>
</feature>
<dbReference type="SUPFAM" id="SSF52172">
    <property type="entry name" value="CheY-like"/>
    <property type="match status" value="1"/>
</dbReference>
<dbReference type="PANTHER" id="PTHR45566:SF2">
    <property type="entry name" value="NARL SUBFAMILY"/>
    <property type="match status" value="1"/>
</dbReference>
<dbReference type="InterPro" id="IPR051015">
    <property type="entry name" value="EvgA-like"/>
</dbReference>
<dbReference type="Pfam" id="PF00072">
    <property type="entry name" value="Response_reg"/>
    <property type="match status" value="1"/>
</dbReference>
<dbReference type="SUPFAM" id="SSF46894">
    <property type="entry name" value="C-terminal effector domain of the bipartite response regulators"/>
    <property type="match status" value="1"/>
</dbReference>
<dbReference type="SMART" id="SM00421">
    <property type="entry name" value="HTH_LUXR"/>
    <property type="match status" value="1"/>
</dbReference>
<dbReference type="PROSITE" id="PS50110">
    <property type="entry name" value="RESPONSE_REGULATORY"/>
    <property type="match status" value="1"/>
</dbReference>
<dbReference type="PANTHER" id="PTHR45566">
    <property type="entry name" value="HTH-TYPE TRANSCRIPTIONAL REGULATOR YHJB-RELATED"/>
    <property type="match status" value="1"/>
</dbReference>
<comment type="caution">
    <text evidence="6">The sequence shown here is derived from an EMBL/GenBank/DDBJ whole genome shotgun (WGS) entry which is preliminary data.</text>
</comment>
<gene>
    <name evidence="6" type="ORF">ACFOLH_02610</name>
</gene>
<name>A0ABV7WCY2_9MICO</name>
<protein>
    <submittedName>
        <fullName evidence="6">Response regulator</fullName>
    </submittedName>
</protein>
<keyword evidence="7" id="KW-1185">Reference proteome</keyword>
<dbReference type="InterPro" id="IPR016032">
    <property type="entry name" value="Sig_transdc_resp-reg_C-effctor"/>
</dbReference>
<evidence type="ECO:0000259" key="5">
    <source>
        <dbReference type="PROSITE" id="PS50110"/>
    </source>
</evidence>
<dbReference type="InterPro" id="IPR011006">
    <property type="entry name" value="CheY-like_superfamily"/>
</dbReference>
<evidence type="ECO:0000256" key="3">
    <source>
        <dbReference type="PROSITE-ProRule" id="PRU00169"/>
    </source>
</evidence>
<dbReference type="EMBL" id="JBHRWW010000001">
    <property type="protein sequence ID" value="MFC3687229.1"/>
    <property type="molecule type" value="Genomic_DNA"/>
</dbReference>
<evidence type="ECO:0000256" key="2">
    <source>
        <dbReference type="ARBA" id="ARBA00023125"/>
    </source>
</evidence>
<dbReference type="Gene3D" id="3.40.50.2300">
    <property type="match status" value="1"/>
</dbReference>
<organism evidence="6 7">
    <name type="scientific">Aquipuribacter hungaricus</name>
    <dbReference type="NCBI Taxonomy" id="545624"/>
    <lineage>
        <taxon>Bacteria</taxon>
        <taxon>Bacillati</taxon>
        <taxon>Actinomycetota</taxon>
        <taxon>Actinomycetes</taxon>
        <taxon>Micrococcales</taxon>
        <taxon>Intrasporangiaceae</taxon>
        <taxon>Aquipuribacter</taxon>
    </lineage>
</organism>
<keyword evidence="1 3" id="KW-0597">Phosphoprotein</keyword>
<dbReference type="Proteomes" id="UP001595685">
    <property type="component" value="Unassembled WGS sequence"/>
</dbReference>
<dbReference type="SMART" id="SM00448">
    <property type="entry name" value="REC"/>
    <property type="match status" value="1"/>
</dbReference>
<dbReference type="PROSITE" id="PS50043">
    <property type="entry name" value="HTH_LUXR_2"/>
    <property type="match status" value="1"/>
</dbReference>
<sequence length="214" mass="22603">MAQVRTLVVDDHPLFARGLELLLPGASEGRVEVVGWTSEARLAGSDARSKLPDLALVDLMMPEPGGLRAIAAIRRALPACRVVAMSGSDDQDLAVAALEAGAEAFLPKSTEPEAVVTPLLAVLDGWSVVPAALLHRLTAARGDPELVRALGGAERHLWRRLAEGRSTTQIATELHVSERSVKRMTAALLRSLRVSTRMEAATLAGQVGLLADSG</sequence>
<dbReference type="CDD" id="cd17535">
    <property type="entry name" value="REC_NarL-like"/>
    <property type="match status" value="1"/>
</dbReference>
<proteinExistence type="predicted"/>
<feature type="domain" description="HTH luxR-type" evidence="4">
    <location>
        <begin position="143"/>
        <end position="208"/>
    </location>
</feature>
<dbReference type="InterPro" id="IPR058245">
    <property type="entry name" value="NreC/VraR/RcsB-like_REC"/>
</dbReference>
<dbReference type="InterPro" id="IPR001789">
    <property type="entry name" value="Sig_transdc_resp-reg_receiver"/>
</dbReference>
<evidence type="ECO:0000313" key="6">
    <source>
        <dbReference type="EMBL" id="MFC3687229.1"/>
    </source>
</evidence>
<evidence type="ECO:0000259" key="4">
    <source>
        <dbReference type="PROSITE" id="PS50043"/>
    </source>
</evidence>
<dbReference type="InterPro" id="IPR000792">
    <property type="entry name" value="Tscrpt_reg_LuxR_C"/>
</dbReference>
<reference evidence="7" key="1">
    <citation type="journal article" date="2019" name="Int. J. Syst. Evol. Microbiol.">
        <title>The Global Catalogue of Microorganisms (GCM) 10K type strain sequencing project: providing services to taxonomists for standard genome sequencing and annotation.</title>
        <authorList>
            <consortium name="The Broad Institute Genomics Platform"/>
            <consortium name="The Broad Institute Genome Sequencing Center for Infectious Disease"/>
            <person name="Wu L."/>
            <person name="Ma J."/>
        </authorList>
    </citation>
    <scope>NUCLEOTIDE SEQUENCE [LARGE SCALE GENOMIC DNA]</scope>
    <source>
        <strain evidence="7">NCAIM B.02333</strain>
    </source>
</reference>
<dbReference type="RefSeq" id="WP_340290585.1">
    <property type="nucleotide sequence ID" value="NZ_JBBEOI010000020.1"/>
</dbReference>
<dbReference type="Pfam" id="PF00196">
    <property type="entry name" value="GerE"/>
    <property type="match status" value="1"/>
</dbReference>
<feature type="modified residue" description="4-aspartylphosphate" evidence="3">
    <location>
        <position position="58"/>
    </location>
</feature>
<accession>A0ABV7WCY2</accession>
<keyword evidence="2" id="KW-0238">DNA-binding</keyword>
<evidence type="ECO:0000256" key="1">
    <source>
        <dbReference type="ARBA" id="ARBA00022553"/>
    </source>
</evidence>